<organism evidence="1 2">
    <name type="scientific">Acinetobacter schindleri</name>
    <dbReference type="NCBI Taxonomy" id="108981"/>
    <lineage>
        <taxon>Bacteria</taxon>
        <taxon>Pseudomonadati</taxon>
        <taxon>Pseudomonadota</taxon>
        <taxon>Gammaproteobacteria</taxon>
        <taxon>Moraxellales</taxon>
        <taxon>Moraxellaceae</taxon>
        <taxon>Acinetobacter</taxon>
    </lineage>
</organism>
<dbReference type="RefSeq" id="WP_163172093.1">
    <property type="nucleotide sequence ID" value="NZ_CP044463.1"/>
</dbReference>
<sequence>MAFVKIIELSPCMIPNNSLLRRDEIRSIKDQQLNYKSKYDYKTLCYDVFKKGNNIIFSGPPLYGLENLLNEGDFFLDNKKIPNEKISTKLLNRLQKNTVHLNNFENHSKFKWKYSDIMQEVLIREEFTSLFENKKVLLSKSKDNEMYWIEDWIHYYIYNHNIDSVLLYDNNSNKYSINELKTYLETKFSDKITIILIPWNFPYGPAGGFQKDLDKEVPWDSDFCQYGIMEHAKERFLSKAYGVINVDIDELIITPKNTNIFDYLKKNKGVIFNGKWIENIPCQKLNERRFFNFIFYDKKSYKANPKWCISPQQINSDLQWYIHSVEEPKLLKSKKIYHAHFKAINTSWQFDRSEISFKPKVHKIDKELKNILLSTFNKPIHSEEKKPKVNFFKKILGSFF</sequence>
<dbReference type="Proteomes" id="UP000503505">
    <property type="component" value="Chromosome"/>
</dbReference>
<dbReference type="EMBL" id="CP044463">
    <property type="protein sequence ID" value="QIC68109.1"/>
    <property type="molecule type" value="Genomic_DNA"/>
</dbReference>
<name>A0AAE7BY65_9GAMM</name>
<gene>
    <name evidence="1" type="ORF">FSC10_12430</name>
</gene>
<reference evidence="1 2" key="1">
    <citation type="submission" date="2019-09" db="EMBL/GenBank/DDBJ databases">
        <title>Non-baumannii Acinetobacter spp. carrying blaNDM-1 isolated in China.</title>
        <authorList>
            <person name="Cui C."/>
            <person name="Chen C."/>
            <person name="Sun J."/>
            <person name="Liu Y."/>
        </authorList>
    </citation>
    <scope>NUCLEOTIDE SEQUENCE [LARGE SCALE GENOMIC DNA]</scope>
    <source>
        <strain evidence="1 2">HZE23-1</strain>
    </source>
</reference>
<evidence type="ECO:0000313" key="2">
    <source>
        <dbReference type="Proteomes" id="UP000503505"/>
    </source>
</evidence>
<accession>A0AAE7BY65</accession>
<proteinExistence type="predicted"/>
<dbReference type="AlphaFoldDB" id="A0AAE7BY65"/>
<protein>
    <submittedName>
        <fullName evidence="1">Uncharacterized protein</fullName>
    </submittedName>
</protein>
<evidence type="ECO:0000313" key="1">
    <source>
        <dbReference type="EMBL" id="QIC68109.1"/>
    </source>
</evidence>